<dbReference type="InterPro" id="IPR010330">
    <property type="entry name" value="CoiA_nuc"/>
</dbReference>
<feature type="domain" description="Competence protein CoiA-like N-terminal" evidence="2">
    <location>
        <begin position="17"/>
        <end position="61"/>
    </location>
</feature>
<evidence type="ECO:0008006" key="5">
    <source>
        <dbReference type="Google" id="ProtNLM"/>
    </source>
</evidence>
<name>A0A430B989_9ENTE</name>
<evidence type="ECO:0000313" key="3">
    <source>
        <dbReference type="EMBL" id="RSU16926.1"/>
    </source>
</evidence>
<evidence type="ECO:0000313" key="4">
    <source>
        <dbReference type="Proteomes" id="UP000288028"/>
    </source>
</evidence>
<comment type="caution">
    <text evidence="3">The sequence shown here is derived from an EMBL/GenBank/DDBJ whole genome shotgun (WGS) entry which is preliminary data.</text>
</comment>
<organism evidence="3 4">
    <name type="scientific">Vagococcus carniphilus</name>
    <dbReference type="NCBI Taxonomy" id="218144"/>
    <lineage>
        <taxon>Bacteria</taxon>
        <taxon>Bacillati</taxon>
        <taxon>Bacillota</taxon>
        <taxon>Bacilli</taxon>
        <taxon>Lactobacillales</taxon>
        <taxon>Enterococcaceae</taxon>
        <taxon>Vagococcus</taxon>
    </lineage>
</organism>
<accession>A0A430B989</accession>
<dbReference type="Proteomes" id="UP000288028">
    <property type="component" value="Unassembled WGS sequence"/>
</dbReference>
<dbReference type="InterPro" id="IPR057253">
    <property type="entry name" value="CoiA-like_N"/>
</dbReference>
<dbReference type="InterPro" id="IPR021176">
    <property type="entry name" value="Competence-induced_CoiA"/>
</dbReference>
<proteinExistence type="predicted"/>
<evidence type="ECO:0000259" key="1">
    <source>
        <dbReference type="Pfam" id="PF06054"/>
    </source>
</evidence>
<gene>
    <name evidence="3" type="ORF">CBF28_01700</name>
</gene>
<dbReference type="OrthoDB" id="3784230at2"/>
<evidence type="ECO:0000259" key="2">
    <source>
        <dbReference type="Pfam" id="PF25164"/>
    </source>
</evidence>
<dbReference type="Pfam" id="PF25164">
    <property type="entry name" value="CoiA_N"/>
    <property type="match status" value="1"/>
</dbReference>
<keyword evidence="4" id="KW-1185">Reference proteome</keyword>
<protein>
    <recommendedName>
        <fullName evidence="5">Competence protein CoiA</fullName>
    </recommendedName>
</protein>
<dbReference type="AlphaFoldDB" id="A0A430B989"/>
<reference evidence="3 4" key="1">
    <citation type="submission" date="2017-05" db="EMBL/GenBank/DDBJ databases">
        <title>Vagococcus spp. assemblies.</title>
        <authorList>
            <person name="Gulvik C.A."/>
        </authorList>
    </citation>
    <scope>NUCLEOTIDE SEQUENCE [LARGE SCALE GENOMIC DNA]</scope>
    <source>
        <strain evidence="3 4">SS1714</strain>
    </source>
</reference>
<dbReference type="RefSeq" id="WP_126791248.1">
    <property type="nucleotide sequence ID" value="NZ_CP060720.1"/>
</dbReference>
<feature type="domain" description="Competence protein CoiA nuclease-like" evidence="1">
    <location>
        <begin position="66"/>
        <end position="210"/>
    </location>
</feature>
<dbReference type="Pfam" id="PF06054">
    <property type="entry name" value="CoiA_nuc"/>
    <property type="match status" value="1"/>
</dbReference>
<dbReference type="EMBL" id="NGKB01000001">
    <property type="protein sequence ID" value="RSU16926.1"/>
    <property type="molecule type" value="Genomic_DNA"/>
</dbReference>
<dbReference type="GeneID" id="95579710"/>
<dbReference type="PIRSF" id="PIRSF007487">
    <property type="entry name" value="Competence-induced_CoiA_bac"/>
    <property type="match status" value="1"/>
</dbReference>
<sequence>MLIAKSQSGKMMDLSLKKKSDIQALKKKKWYCPSCQEVVIIKNGNVMCSHFAHKQKSDCSSFSENESKEHLLGKKLIAENCKKFSIPYELEAFLPDLKQRPDILVANKYAIEFQCSPLSISRFKERTATYQDNGYQVIWILGEKLHLTSKPTKLQRNFIYLSKELGYYLWELDVVKKQIKNNYFLVATSKKLLRKEKKWNLSHVNFLQILAFSNQKNEKQFYELETEIELFHQLGQWNHQLNQRMPKEMFLQQYFYSKRLNLRELPCELMLPSYKSVLFQEKELILRHAIYELLMNKKKVTKEQIYEKVFQIFKEEEMESYLLVGKRRLIKYHVSLYLCFLLQSGIVIKKENTFIFQMKKLNIRQIEKEILGIPLKYVMINK</sequence>